<evidence type="ECO:0000313" key="2">
    <source>
        <dbReference type="Proteomes" id="UP001301958"/>
    </source>
</evidence>
<gene>
    <name evidence="1" type="ORF">QBC38DRAFT_439413</name>
</gene>
<proteinExistence type="predicted"/>
<organism evidence="1 2">
    <name type="scientific">Podospora fimiseda</name>
    <dbReference type="NCBI Taxonomy" id="252190"/>
    <lineage>
        <taxon>Eukaryota</taxon>
        <taxon>Fungi</taxon>
        <taxon>Dikarya</taxon>
        <taxon>Ascomycota</taxon>
        <taxon>Pezizomycotina</taxon>
        <taxon>Sordariomycetes</taxon>
        <taxon>Sordariomycetidae</taxon>
        <taxon>Sordariales</taxon>
        <taxon>Podosporaceae</taxon>
        <taxon>Podospora</taxon>
    </lineage>
</organism>
<name>A0AAN7BZL9_9PEZI</name>
<comment type="caution">
    <text evidence="1">The sequence shown here is derived from an EMBL/GenBank/DDBJ whole genome shotgun (WGS) entry which is preliminary data.</text>
</comment>
<sequence>MSIMDMFKPNQMGSIVGMIPAKDDEEKEPLPEINPFKNPNNPFFAGPSTELDFYEVIADSNAGIPNSISSTGSSVQKYFHNPAKRLLHLDSWSRDIEKQINSSYRSENPILWGIGLLSFFEKSCYSPGRLTQELGWEPVPRGGLPKHVTSCGWMDAFEDLIRVNSGLEMRDVKSMGLPKFVDGFDVCQKRDYLEMGTVKACVSRDLLVKRTSQNLSLQTYLPLSKTPRSVEEWVKDRK</sequence>
<accession>A0AAN7BZL9</accession>
<dbReference type="Proteomes" id="UP001301958">
    <property type="component" value="Unassembled WGS sequence"/>
</dbReference>
<reference evidence="1" key="1">
    <citation type="journal article" date="2023" name="Mol. Phylogenet. Evol.">
        <title>Genome-scale phylogeny and comparative genomics of the fungal order Sordariales.</title>
        <authorList>
            <person name="Hensen N."/>
            <person name="Bonometti L."/>
            <person name="Westerberg I."/>
            <person name="Brannstrom I.O."/>
            <person name="Guillou S."/>
            <person name="Cros-Aarteil S."/>
            <person name="Calhoun S."/>
            <person name="Haridas S."/>
            <person name="Kuo A."/>
            <person name="Mondo S."/>
            <person name="Pangilinan J."/>
            <person name="Riley R."/>
            <person name="LaButti K."/>
            <person name="Andreopoulos B."/>
            <person name="Lipzen A."/>
            <person name="Chen C."/>
            <person name="Yan M."/>
            <person name="Daum C."/>
            <person name="Ng V."/>
            <person name="Clum A."/>
            <person name="Steindorff A."/>
            <person name="Ohm R.A."/>
            <person name="Martin F."/>
            <person name="Silar P."/>
            <person name="Natvig D.O."/>
            <person name="Lalanne C."/>
            <person name="Gautier V."/>
            <person name="Ament-Velasquez S.L."/>
            <person name="Kruys A."/>
            <person name="Hutchinson M.I."/>
            <person name="Powell A.J."/>
            <person name="Barry K."/>
            <person name="Miller A.N."/>
            <person name="Grigoriev I.V."/>
            <person name="Debuchy R."/>
            <person name="Gladieux P."/>
            <person name="Hiltunen Thoren M."/>
            <person name="Johannesson H."/>
        </authorList>
    </citation>
    <scope>NUCLEOTIDE SEQUENCE</scope>
    <source>
        <strain evidence="1">CBS 990.96</strain>
    </source>
</reference>
<keyword evidence="2" id="KW-1185">Reference proteome</keyword>
<dbReference type="EMBL" id="MU865289">
    <property type="protein sequence ID" value="KAK4232117.1"/>
    <property type="molecule type" value="Genomic_DNA"/>
</dbReference>
<reference evidence="1" key="2">
    <citation type="submission" date="2023-05" db="EMBL/GenBank/DDBJ databases">
        <authorList>
            <consortium name="Lawrence Berkeley National Laboratory"/>
            <person name="Steindorff A."/>
            <person name="Hensen N."/>
            <person name="Bonometti L."/>
            <person name="Westerberg I."/>
            <person name="Brannstrom I.O."/>
            <person name="Guillou S."/>
            <person name="Cros-Aarteil S."/>
            <person name="Calhoun S."/>
            <person name="Haridas S."/>
            <person name="Kuo A."/>
            <person name="Mondo S."/>
            <person name="Pangilinan J."/>
            <person name="Riley R."/>
            <person name="Labutti K."/>
            <person name="Andreopoulos B."/>
            <person name="Lipzen A."/>
            <person name="Chen C."/>
            <person name="Yanf M."/>
            <person name="Daum C."/>
            <person name="Ng V."/>
            <person name="Clum A."/>
            <person name="Ohm R."/>
            <person name="Martin F."/>
            <person name="Silar P."/>
            <person name="Natvig D."/>
            <person name="Lalanne C."/>
            <person name="Gautier V."/>
            <person name="Ament-Velasquez S.L."/>
            <person name="Kruys A."/>
            <person name="Hutchinson M.I."/>
            <person name="Powell A.J."/>
            <person name="Barry K."/>
            <person name="Miller A.N."/>
            <person name="Grigoriev I.V."/>
            <person name="Debuchy R."/>
            <person name="Gladieux P."/>
            <person name="Thoren M.H."/>
            <person name="Johannesson H."/>
        </authorList>
    </citation>
    <scope>NUCLEOTIDE SEQUENCE</scope>
    <source>
        <strain evidence="1">CBS 990.96</strain>
    </source>
</reference>
<protein>
    <submittedName>
        <fullName evidence="1">Uncharacterized protein</fullName>
    </submittedName>
</protein>
<evidence type="ECO:0000313" key="1">
    <source>
        <dbReference type="EMBL" id="KAK4232117.1"/>
    </source>
</evidence>
<dbReference type="AlphaFoldDB" id="A0AAN7BZL9"/>